<dbReference type="GeneID" id="100906351"/>
<evidence type="ECO:0000256" key="7">
    <source>
        <dbReference type="ARBA" id="ARBA00042222"/>
    </source>
</evidence>
<dbReference type="InterPro" id="IPR020472">
    <property type="entry name" value="WD40_PAC1"/>
</dbReference>
<dbReference type="PANTHER" id="PTHR22842">
    <property type="entry name" value="WD40 REPEAT PROTEIN"/>
    <property type="match status" value="1"/>
</dbReference>
<dbReference type="GO" id="GO:0005737">
    <property type="term" value="C:cytoplasm"/>
    <property type="evidence" value="ECO:0007669"/>
    <property type="project" value="UniProtKB-SubCell"/>
</dbReference>
<reference evidence="10" key="1">
    <citation type="submission" date="2025-08" db="UniProtKB">
        <authorList>
            <consortium name="RefSeq"/>
        </authorList>
    </citation>
    <scope>IDENTIFICATION</scope>
</reference>
<keyword evidence="2" id="KW-0963">Cytoplasm</keyword>
<dbReference type="InterPro" id="IPR036322">
    <property type="entry name" value="WD40_repeat_dom_sf"/>
</dbReference>
<feature type="repeat" description="WD" evidence="8">
    <location>
        <begin position="10"/>
        <end position="51"/>
    </location>
</feature>
<dbReference type="InterPro" id="IPR019775">
    <property type="entry name" value="WD40_repeat_CS"/>
</dbReference>
<dbReference type="CDD" id="cd00200">
    <property type="entry name" value="WD40"/>
    <property type="match status" value="1"/>
</dbReference>
<accession>A0AAJ7SFN9</accession>
<keyword evidence="4" id="KW-0677">Repeat</keyword>
<evidence type="ECO:0000313" key="10">
    <source>
        <dbReference type="RefSeq" id="XP_028967210.1"/>
    </source>
</evidence>
<evidence type="ECO:0000256" key="4">
    <source>
        <dbReference type="ARBA" id="ARBA00022737"/>
    </source>
</evidence>
<name>A0AAJ7SFN9_9ACAR</name>
<keyword evidence="3 8" id="KW-0853">WD repeat</keyword>
<dbReference type="PROSITE" id="PS50294">
    <property type="entry name" value="WD_REPEATS_REGION"/>
    <property type="match status" value="2"/>
</dbReference>
<dbReference type="RefSeq" id="XP_028967210.1">
    <property type="nucleotide sequence ID" value="XM_029111377.1"/>
</dbReference>
<evidence type="ECO:0000256" key="1">
    <source>
        <dbReference type="ARBA" id="ARBA00004496"/>
    </source>
</evidence>
<dbReference type="Pfam" id="PF00400">
    <property type="entry name" value="WD40"/>
    <property type="match status" value="5"/>
</dbReference>
<gene>
    <name evidence="10" type="primary">LOC100906351</name>
</gene>
<keyword evidence="9" id="KW-1185">Reference proteome</keyword>
<evidence type="ECO:0000256" key="2">
    <source>
        <dbReference type="ARBA" id="ARBA00022490"/>
    </source>
</evidence>
<protein>
    <recommendedName>
        <fullName evidence="6">WD repeat domain-containing protein 83</fullName>
    </recommendedName>
    <alternativeName>
        <fullName evidence="7">Mitogen-activated protein kinase organizer 1</fullName>
    </alternativeName>
</protein>
<dbReference type="SUPFAM" id="SSF50978">
    <property type="entry name" value="WD40 repeat-like"/>
    <property type="match status" value="1"/>
</dbReference>
<dbReference type="PROSITE" id="PS50082">
    <property type="entry name" value="WD_REPEATS_2"/>
    <property type="match status" value="2"/>
</dbReference>
<dbReference type="InterPro" id="IPR051980">
    <property type="entry name" value="WD_repeat_MORG1"/>
</dbReference>
<evidence type="ECO:0000256" key="8">
    <source>
        <dbReference type="PROSITE-ProRule" id="PRU00221"/>
    </source>
</evidence>
<proteinExistence type="inferred from homology"/>
<dbReference type="Proteomes" id="UP000694867">
    <property type="component" value="Unplaced"/>
</dbReference>
<dbReference type="SMART" id="SM00320">
    <property type="entry name" value="WD40"/>
    <property type="match status" value="6"/>
</dbReference>
<evidence type="ECO:0000256" key="5">
    <source>
        <dbReference type="ARBA" id="ARBA00038145"/>
    </source>
</evidence>
<dbReference type="PANTHER" id="PTHR22842:SF3">
    <property type="entry name" value="WD REPEAT DOMAIN-CONTAINING PROTEIN 83"/>
    <property type="match status" value="1"/>
</dbReference>
<dbReference type="AlphaFoldDB" id="A0AAJ7SFN9"/>
<comment type="subcellular location">
    <subcellularLocation>
        <location evidence="1">Cytoplasm</location>
    </subcellularLocation>
</comment>
<evidence type="ECO:0000256" key="6">
    <source>
        <dbReference type="ARBA" id="ARBA00040453"/>
    </source>
</evidence>
<dbReference type="InterPro" id="IPR015943">
    <property type="entry name" value="WD40/YVTN_repeat-like_dom_sf"/>
</dbReference>
<organism evidence="9 10">
    <name type="scientific">Galendromus occidentalis</name>
    <name type="common">western predatory mite</name>
    <dbReference type="NCBI Taxonomy" id="34638"/>
    <lineage>
        <taxon>Eukaryota</taxon>
        <taxon>Metazoa</taxon>
        <taxon>Ecdysozoa</taxon>
        <taxon>Arthropoda</taxon>
        <taxon>Chelicerata</taxon>
        <taxon>Arachnida</taxon>
        <taxon>Acari</taxon>
        <taxon>Parasitiformes</taxon>
        <taxon>Mesostigmata</taxon>
        <taxon>Gamasina</taxon>
        <taxon>Phytoseioidea</taxon>
        <taxon>Phytoseiidae</taxon>
        <taxon>Typhlodrominae</taxon>
        <taxon>Galendromus</taxon>
    </lineage>
</organism>
<dbReference type="KEGG" id="goe:100906351"/>
<dbReference type="GO" id="GO:0071013">
    <property type="term" value="C:catalytic step 2 spliceosome"/>
    <property type="evidence" value="ECO:0007669"/>
    <property type="project" value="TreeGrafter"/>
</dbReference>
<feature type="repeat" description="WD" evidence="8">
    <location>
        <begin position="94"/>
        <end position="129"/>
    </location>
</feature>
<evidence type="ECO:0000256" key="3">
    <source>
        <dbReference type="ARBA" id="ARBA00022574"/>
    </source>
</evidence>
<dbReference type="GO" id="GO:0000398">
    <property type="term" value="P:mRNA splicing, via spliceosome"/>
    <property type="evidence" value="ECO:0007669"/>
    <property type="project" value="TreeGrafter"/>
</dbReference>
<comment type="similarity">
    <text evidence="5">Belongs to the WD repeat MORG1 family.</text>
</comment>
<evidence type="ECO:0000313" key="9">
    <source>
        <dbReference type="Proteomes" id="UP000694867"/>
    </source>
</evidence>
<sequence>MMKWTNTSILDCRQGAVRAVRYNVDGCYALTAGSDRTVKLWNPSKGTCLQTFVGHGLDVMDCRGSSDNAFICTASKDKTCTLFEVETGKSIRKWRSHAGPVLCSTFNEDGSLVLSGGVDGKVCIWDVKNRGSRDPLQTLEEPTDAVTSVTCSDHEILVSSLDGKVRRYDLRVGKMSQDDAGAPASRACFTSDGKCIILSCLGGVLHLLDKYTGQCLQQYRGHLNVDYYLDICLGAHDMRVFSGSEDGNVFLWSLVEAKVLHKMKHPVEAPVHSLTHHPEENTVMTACKGIAYLWNLDEED</sequence>
<dbReference type="PROSITE" id="PS00678">
    <property type="entry name" value="WD_REPEATS_1"/>
    <property type="match status" value="1"/>
</dbReference>
<dbReference type="Gene3D" id="2.130.10.10">
    <property type="entry name" value="YVTN repeat-like/Quinoprotein amine dehydrogenase"/>
    <property type="match status" value="1"/>
</dbReference>
<dbReference type="InterPro" id="IPR001680">
    <property type="entry name" value="WD40_rpt"/>
</dbReference>
<dbReference type="PRINTS" id="PR00320">
    <property type="entry name" value="GPROTEINBRPT"/>
</dbReference>